<dbReference type="InterPro" id="IPR010753">
    <property type="entry name" value="DUF1330"/>
</dbReference>
<sequence>MGIEHLNIEGLKELEREDRGPVVMVNLMRFNESGGDGDASGWDAYLRYSTLTVPMIKARGGTLLWTGTAKAIALGRDDGRHWDYLALVYYPSIEAFLDMMNSAEYELECDPHRRAACADHLIICTRESYSKFGISSPRQDTLSE</sequence>
<dbReference type="EMBL" id="FODT01000013">
    <property type="protein sequence ID" value="SEP30163.1"/>
    <property type="molecule type" value="Genomic_DNA"/>
</dbReference>
<dbReference type="InterPro" id="IPR011008">
    <property type="entry name" value="Dimeric_a/b-barrel"/>
</dbReference>
<dbReference type="RefSeq" id="WP_011504280.1">
    <property type="nucleotide sequence ID" value="NZ_FODT01000013.1"/>
</dbReference>
<keyword evidence="3" id="KW-1185">Reference proteome</keyword>
<proteinExistence type="predicted"/>
<dbReference type="Pfam" id="PF07045">
    <property type="entry name" value="DUF1330"/>
    <property type="match status" value="1"/>
</dbReference>
<dbReference type="AlphaFoldDB" id="A0A1H8WRN7"/>
<gene>
    <name evidence="2" type="ORF">SAMN05444123_113114</name>
</gene>
<dbReference type="PANTHER" id="PTHR40257:SF1">
    <property type="entry name" value="DUF1330 DOMAIN-CONTAINING PROTEIN"/>
    <property type="match status" value="1"/>
</dbReference>
<accession>A0A1H8WRN7</accession>
<dbReference type="OrthoDB" id="8909581at2"/>
<protein>
    <recommendedName>
        <fullName evidence="1">DUF1330 domain-containing protein</fullName>
    </recommendedName>
</protein>
<reference evidence="3" key="1">
    <citation type="submission" date="2016-10" db="EMBL/GenBank/DDBJ databases">
        <authorList>
            <person name="Varghese N."/>
            <person name="Submissions S."/>
        </authorList>
    </citation>
    <scope>NUCLEOTIDE SEQUENCE [LARGE SCALE GENOMIC DNA]</scope>
    <source>
        <strain evidence="3">DSM 123</strain>
    </source>
</reference>
<dbReference type="Proteomes" id="UP000199615">
    <property type="component" value="Unassembled WGS sequence"/>
</dbReference>
<dbReference type="Gene3D" id="3.30.70.100">
    <property type="match status" value="1"/>
</dbReference>
<feature type="domain" description="DUF1330" evidence="1">
    <location>
        <begin position="43"/>
        <end position="123"/>
    </location>
</feature>
<organism evidence="2 3">
    <name type="scientific">Rhodopseudomonas pseudopalustris</name>
    <dbReference type="NCBI Taxonomy" id="1513892"/>
    <lineage>
        <taxon>Bacteria</taxon>
        <taxon>Pseudomonadati</taxon>
        <taxon>Pseudomonadota</taxon>
        <taxon>Alphaproteobacteria</taxon>
        <taxon>Hyphomicrobiales</taxon>
        <taxon>Nitrobacteraceae</taxon>
        <taxon>Rhodopseudomonas</taxon>
    </lineage>
</organism>
<evidence type="ECO:0000313" key="2">
    <source>
        <dbReference type="EMBL" id="SEP30163.1"/>
    </source>
</evidence>
<dbReference type="PANTHER" id="PTHR40257">
    <property type="match status" value="1"/>
</dbReference>
<name>A0A1H8WRN7_9BRAD</name>
<evidence type="ECO:0000313" key="3">
    <source>
        <dbReference type="Proteomes" id="UP000199615"/>
    </source>
</evidence>
<evidence type="ECO:0000259" key="1">
    <source>
        <dbReference type="Pfam" id="PF07045"/>
    </source>
</evidence>
<dbReference type="SUPFAM" id="SSF54909">
    <property type="entry name" value="Dimeric alpha+beta barrel"/>
    <property type="match status" value="1"/>
</dbReference>